<dbReference type="RefSeq" id="WP_179519181.1">
    <property type="nucleotide sequence ID" value="NZ_JACCAC010000001.1"/>
</dbReference>
<keyword evidence="8" id="KW-0969">Cilium</keyword>
<dbReference type="Pfam" id="PF00460">
    <property type="entry name" value="Flg_bb_rod"/>
    <property type="match status" value="1"/>
</dbReference>
<evidence type="ECO:0000256" key="2">
    <source>
        <dbReference type="ARBA" id="ARBA00009677"/>
    </source>
</evidence>
<comment type="subunit">
    <text evidence="6">The basal body constitutes a major portion of the flagellar organelle and consists of a number of rings mounted on a central rod.</text>
</comment>
<dbReference type="EMBL" id="JACCAC010000001">
    <property type="protein sequence ID" value="NYG57030.1"/>
    <property type="molecule type" value="Genomic_DNA"/>
</dbReference>
<evidence type="ECO:0000256" key="4">
    <source>
        <dbReference type="ARBA" id="ARBA00023143"/>
    </source>
</evidence>
<dbReference type="GO" id="GO:0030694">
    <property type="term" value="C:bacterial-type flagellum basal body, rod"/>
    <property type="evidence" value="ECO:0007669"/>
    <property type="project" value="InterPro"/>
</dbReference>
<reference evidence="8 9" key="1">
    <citation type="submission" date="2020-07" db="EMBL/GenBank/DDBJ databases">
        <title>Sequencing the genomes of 1000 actinobacteria strains.</title>
        <authorList>
            <person name="Klenk H.-P."/>
        </authorList>
    </citation>
    <scope>NUCLEOTIDE SEQUENCE [LARGE SCALE GENOMIC DNA]</scope>
    <source>
        <strain evidence="8 9">DSM 24552</strain>
    </source>
</reference>
<evidence type="ECO:0000313" key="8">
    <source>
        <dbReference type="EMBL" id="NYG57030.1"/>
    </source>
</evidence>
<dbReference type="PROSITE" id="PS00588">
    <property type="entry name" value="FLAGELLA_BB_ROD"/>
    <property type="match status" value="1"/>
</dbReference>
<evidence type="ECO:0000256" key="5">
    <source>
        <dbReference type="ARBA" id="ARBA00024934"/>
    </source>
</evidence>
<keyword evidence="8" id="KW-0282">Flagellum</keyword>
<feature type="domain" description="Flagellar basal body rod protein N-terminal" evidence="7">
    <location>
        <begin position="18"/>
        <end position="44"/>
    </location>
</feature>
<comment type="similarity">
    <text evidence="2 6">Belongs to the flagella basal body rod proteins family.</text>
</comment>
<evidence type="ECO:0000256" key="6">
    <source>
        <dbReference type="PIRNR" id="PIRNR002889"/>
    </source>
</evidence>
<dbReference type="Proteomes" id="UP000544110">
    <property type="component" value="Unassembled WGS sequence"/>
</dbReference>
<keyword evidence="8" id="KW-0966">Cell projection</keyword>
<comment type="function">
    <text evidence="5 6">Structural component of flagellum, the bacterial motility apparatus. Part of the rod structure of flagellar basal body.</text>
</comment>
<name>A0A7Y9UVG2_9ACTN</name>
<evidence type="ECO:0000259" key="7">
    <source>
        <dbReference type="Pfam" id="PF00460"/>
    </source>
</evidence>
<keyword evidence="9" id="KW-1185">Reference proteome</keyword>
<dbReference type="PIRSF" id="PIRSF002889">
    <property type="entry name" value="Rod_FlgB"/>
    <property type="match status" value="1"/>
</dbReference>
<keyword evidence="4 6" id="KW-0975">Bacterial flagellum</keyword>
<protein>
    <recommendedName>
        <fullName evidence="3 6">Flagellar basal body rod protein FlgB</fullName>
    </recommendedName>
</protein>
<accession>A0A7Y9UVG2</accession>
<dbReference type="InterPro" id="IPR001444">
    <property type="entry name" value="Flag_bb_rod_N"/>
</dbReference>
<evidence type="ECO:0000313" key="9">
    <source>
        <dbReference type="Proteomes" id="UP000544110"/>
    </source>
</evidence>
<dbReference type="InterPro" id="IPR006300">
    <property type="entry name" value="FlgB"/>
</dbReference>
<sequence>MSFATDGLVTDGVSRALHSALNGVALRQSTIADNIANVDTPGYRARAVAFEDSLRSALVSGAFEVPGADPVVATAALTETPVGPDGNSVDLRKETLAAVQSQFQYQMLTRAVSDKFDLVRTAVTGQ</sequence>
<dbReference type="GO" id="GO:0071973">
    <property type="term" value="P:bacterial-type flagellum-dependent cell motility"/>
    <property type="evidence" value="ECO:0007669"/>
    <property type="project" value="InterPro"/>
</dbReference>
<gene>
    <name evidence="8" type="ORF">BJ989_003334</name>
</gene>
<comment type="caution">
    <text evidence="8">The sequence shown here is derived from an EMBL/GenBank/DDBJ whole genome shotgun (WGS) entry which is preliminary data.</text>
</comment>
<dbReference type="AlphaFoldDB" id="A0A7Y9UVG2"/>
<dbReference type="InterPro" id="IPR019776">
    <property type="entry name" value="Flagellar_basal_body_rod_CS"/>
</dbReference>
<proteinExistence type="inferred from homology"/>
<evidence type="ECO:0000256" key="3">
    <source>
        <dbReference type="ARBA" id="ARBA00014376"/>
    </source>
</evidence>
<comment type="subcellular location">
    <subcellularLocation>
        <location evidence="1 6">Bacterial flagellum basal body</location>
    </subcellularLocation>
</comment>
<evidence type="ECO:0000256" key="1">
    <source>
        <dbReference type="ARBA" id="ARBA00004117"/>
    </source>
</evidence>
<organism evidence="8 9">
    <name type="scientific">Nocardioides perillae</name>
    <dbReference type="NCBI Taxonomy" id="1119534"/>
    <lineage>
        <taxon>Bacteria</taxon>
        <taxon>Bacillati</taxon>
        <taxon>Actinomycetota</taxon>
        <taxon>Actinomycetes</taxon>
        <taxon>Propionibacteriales</taxon>
        <taxon>Nocardioidaceae</taxon>
        <taxon>Nocardioides</taxon>
    </lineage>
</organism>